<evidence type="ECO:0000313" key="9">
    <source>
        <dbReference type="EMBL" id="KAK6947200.1"/>
    </source>
</evidence>
<dbReference type="Pfam" id="PF00134">
    <property type="entry name" value="Cyclin_N"/>
    <property type="match status" value="1"/>
</dbReference>
<dbReference type="FunFam" id="1.10.472.10:FF:000091">
    <property type="entry name" value="putative cyclin-B3-1 isoform X3"/>
    <property type="match status" value="1"/>
</dbReference>
<dbReference type="Proteomes" id="UP001370490">
    <property type="component" value="Unassembled WGS sequence"/>
</dbReference>
<dbReference type="EMBL" id="JBAMMX010000001">
    <property type="protein sequence ID" value="KAK6947200.1"/>
    <property type="molecule type" value="Genomic_DNA"/>
</dbReference>
<comment type="similarity">
    <text evidence="1">Belongs to the cyclin family. Cyclin AB subfamily.</text>
</comment>
<dbReference type="SMART" id="SM01332">
    <property type="entry name" value="Cyclin_C"/>
    <property type="match status" value="1"/>
</dbReference>
<evidence type="ECO:0000256" key="3">
    <source>
        <dbReference type="ARBA" id="ARBA00023127"/>
    </source>
</evidence>
<dbReference type="FunFam" id="1.10.472.10:FF:000057">
    <property type="entry name" value="Cyclin N-terminal domain containing 2"/>
    <property type="match status" value="1"/>
</dbReference>
<feature type="compositionally biased region" description="Polar residues" evidence="6">
    <location>
        <begin position="87"/>
        <end position="107"/>
    </location>
</feature>
<dbReference type="CDD" id="cd20507">
    <property type="entry name" value="CYCLIN_CCNB1-like_rpt1"/>
    <property type="match status" value="1"/>
</dbReference>
<dbReference type="InterPro" id="IPR013763">
    <property type="entry name" value="Cyclin-like_dom"/>
</dbReference>
<gene>
    <name evidence="9" type="ORF">RJ641_000673</name>
</gene>
<dbReference type="InterPro" id="IPR004367">
    <property type="entry name" value="Cyclin_C-dom"/>
</dbReference>
<dbReference type="InterPro" id="IPR036915">
    <property type="entry name" value="Cyclin-like_sf"/>
</dbReference>
<organism evidence="9 10">
    <name type="scientific">Dillenia turbinata</name>
    <dbReference type="NCBI Taxonomy" id="194707"/>
    <lineage>
        <taxon>Eukaryota</taxon>
        <taxon>Viridiplantae</taxon>
        <taxon>Streptophyta</taxon>
        <taxon>Embryophyta</taxon>
        <taxon>Tracheophyta</taxon>
        <taxon>Spermatophyta</taxon>
        <taxon>Magnoliopsida</taxon>
        <taxon>eudicotyledons</taxon>
        <taxon>Gunneridae</taxon>
        <taxon>Pentapetalae</taxon>
        <taxon>Dilleniales</taxon>
        <taxon>Dilleniaceae</taxon>
        <taxon>Dillenia</taxon>
    </lineage>
</organism>
<reference evidence="9 10" key="1">
    <citation type="submission" date="2023-12" db="EMBL/GenBank/DDBJ databases">
        <title>A high-quality genome assembly for Dillenia turbinata (Dilleniales).</title>
        <authorList>
            <person name="Chanderbali A."/>
        </authorList>
    </citation>
    <scope>NUCLEOTIDE SEQUENCE [LARGE SCALE GENOMIC DNA]</scope>
    <source>
        <strain evidence="9">LSX21</strain>
        <tissue evidence="9">Leaf</tissue>
    </source>
</reference>
<dbReference type="PANTHER" id="PTHR10177">
    <property type="entry name" value="CYCLINS"/>
    <property type="match status" value="1"/>
</dbReference>
<feature type="compositionally biased region" description="Gly residues" evidence="6">
    <location>
        <begin position="1"/>
        <end position="10"/>
    </location>
</feature>
<evidence type="ECO:0000256" key="6">
    <source>
        <dbReference type="SAM" id="MobiDB-lite"/>
    </source>
</evidence>
<keyword evidence="2" id="KW-0132">Cell division</keyword>
<name>A0AAN8W8L0_9MAGN</name>
<dbReference type="GO" id="GO:0051301">
    <property type="term" value="P:cell division"/>
    <property type="evidence" value="ECO:0007669"/>
    <property type="project" value="UniProtKB-KW"/>
</dbReference>
<keyword evidence="10" id="KW-1185">Reference proteome</keyword>
<sequence>MQNSQTGGGKGGKKERKKIGHLEMGKGDFDVYSDADTDKKTSVDAKETMQKNTKDSEVPGVKYLDKIKNKAQNPAQVSFGRKALADVSNTRGSNSTRQRFNDSKTGQKASALSSTMIASHISGKAFVGTQAFCTRGSGKSYALKTESIRGSKENCERPCDADKSLPILRKVNLGDGVSEDWKADSRKKGGKCGLPISRKGVSSVKCGRRSLLRNPTSDGFSTWAQRIPSNVDSAETSSKLAEGKLIAKPCQNASNILTMKKENQRSSEGNIAKHQMHESSQTDHMQVRIKSRNPIEATRKSLPVLKQVNLMGASKLKETAEKSENVNSKIYKKVFPPISNARSHLRKRASDGFVSMASRSQVKEDARYLMRKSVKPILKEEVKISNRPHTSSSNKPISVVAMSKNEESNTSSLSQTTVFEHSEKGCPYEKCNLDARPFHDSSRRKSDRRRSYTSLLMAHSKMLKEHSKLERLPNIDDKCNHLEVAEYVDEIYCYYWVTEAQNPSLENYMVIQTDITPQMRGILINWLIEVHFKFDLMQETLYLLVTLLDQYLSLVAVKKNELQLVGLTTLLLASKYEDGCHPKVRDLISISAESYTRNQMLKMENVILTRLKFRLNTPTPYVFMLRFLKAAQSDTKLKHLAFYLLELCLVEYEALKFKPSLLSACAIYVARCNLQLAPAWTSLLSKHTCYEEPKLREGAEMILRFQRVAGTGLLNVTYEKYLSADLCCVARIQPLDRLPL</sequence>
<evidence type="ECO:0000313" key="10">
    <source>
        <dbReference type="Proteomes" id="UP001370490"/>
    </source>
</evidence>
<dbReference type="SUPFAM" id="SSF47954">
    <property type="entry name" value="Cyclin-like"/>
    <property type="match status" value="2"/>
</dbReference>
<dbReference type="InterPro" id="IPR039361">
    <property type="entry name" value="Cyclin"/>
</dbReference>
<feature type="region of interest" description="Disordered" evidence="6">
    <location>
        <begin position="86"/>
        <end position="107"/>
    </location>
</feature>
<dbReference type="InterPro" id="IPR006671">
    <property type="entry name" value="Cyclin_N"/>
</dbReference>
<feature type="domain" description="Cyclin-like" evidence="7">
    <location>
        <begin position="525"/>
        <end position="609"/>
    </location>
</feature>
<evidence type="ECO:0000259" key="7">
    <source>
        <dbReference type="SMART" id="SM00385"/>
    </source>
</evidence>
<evidence type="ECO:0000259" key="8">
    <source>
        <dbReference type="SMART" id="SM01332"/>
    </source>
</evidence>
<evidence type="ECO:0000256" key="2">
    <source>
        <dbReference type="ARBA" id="ARBA00022618"/>
    </source>
</evidence>
<feature type="compositionally biased region" description="Basic and acidic residues" evidence="6">
    <location>
        <begin position="20"/>
        <end position="29"/>
    </location>
</feature>
<evidence type="ECO:0000256" key="4">
    <source>
        <dbReference type="ARBA" id="ARBA00023306"/>
    </source>
</evidence>
<feature type="compositionally biased region" description="Basic and acidic residues" evidence="6">
    <location>
        <begin position="36"/>
        <end position="57"/>
    </location>
</feature>
<dbReference type="Pfam" id="PF02984">
    <property type="entry name" value="Cyclin_C"/>
    <property type="match status" value="1"/>
</dbReference>
<accession>A0AAN8W8L0</accession>
<dbReference type="AlphaFoldDB" id="A0AAN8W8L0"/>
<comment type="caution">
    <text evidence="9">The sequence shown here is derived from an EMBL/GenBank/DDBJ whole genome shotgun (WGS) entry which is preliminary data.</text>
</comment>
<keyword evidence="4" id="KW-0131">Cell cycle</keyword>
<feature type="domain" description="Cyclin-like" evidence="7">
    <location>
        <begin position="622"/>
        <end position="704"/>
    </location>
</feature>
<feature type="domain" description="Cyclin C-terminal" evidence="8">
    <location>
        <begin position="618"/>
        <end position="735"/>
    </location>
</feature>
<dbReference type="SMART" id="SM00385">
    <property type="entry name" value="CYCLIN"/>
    <property type="match status" value="2"/>
</dbReference>
<feature type="region of interest" description="Disordered" evidence="6">
    <location>
        <begin position="1"/>
        <end position="57"/>
    </location>
</feature>
<evidence type="ECO:0000256" key="1">
    <source>
        <dbReference type="ARBA" id="ARBA00006955"/>
    </source>
</evidence>
<evidence type="ECO:0000256" key="5">
    <source>
        <dbReference type="RuleBase" id="RU000383"/>
    </source>
</evidence>
<proteinExistence type="inferred from homology"/>
<protein>
    <submittedName>
        <fullName evidence="9">Cyclin, C-terminal domain</fullName>
    </submittedName>
</protein>
<keyword evidence="3 5" id="KW-0195">Cyclin</keyword>
<dbReference type="Gene3D" id="1.10.472.10">
    <property type="entry name" value="Cyclin-like"/>
    <property type="match status" value="2"/>
</dbReference>